<dbReference type="PANTHER" id="PTHR42029:SF3">
    <property type="entry name" value="AN04G07800"/>
    <property type="match status" value="1"/>
</dbReference>
<proteinExistence type="predicted"/>
<protein>
    <submittedName>
        <fullName evidence="1">Uncharacterized protein</fullName>
    </submittedName>
</protein>
<evidence type="ECO:0000313" key="1">
    <source>
        <dbReference type="EMBL" id="RJE20431.1"/>
    </source>
</evidence>
<name>A0A3A2ZTV1_9EURO</name>
<keyword evidence="2" id="KW-1185">Reference proteome</keyword>
<accession>A0A3A2ZTV1</accession>
<dbReference type="AlphaFoldDB" id="A0A3A2ZTV1"/>
<comment type="caution">
    <text evidence="1">The sequence shown here is derived from an EMBL/GenBank/DDBJ whole genome shotgun (WGS) entry which is preliminary data.</text>
</comment>
<dbReference type="PANTHER" id="PTHR42029">
    <property type="entry name" value="AN04G07800"/>
    <property type="match status" value="1"/>
</dbReference>
<evidence type="ECO:0000313" key="2">
    <source>
        <dbReference type="Proteomes" id="UP000266188"/>
    </source>
</evidence>
<gene>
    <name evidence="1" type="ORF">PHISCL_07241</name>
</gene>
<reference evidence="2" key="1">
    <citation type="submission" date="2017-02" db="EMBL/GenBank/DDBJ databases">
        <authorList>
            <person name="Tafer H."/>
            <person name="Lopandic K."/>
        </authorList>
    </citation>
    <scope>NUCLEOTIDE SEQUENCE [LARGE SCALE GENOMIC DNA]</scope>
    <source>
        <strain evidence="2">CBS 366.77</strain>
    </source>
</reference>
<dbReference type="STRING" id="2070753.A0A3A2ZTV1"/>
<organism evidence="1 2">
    <name type="scientific">Aspergillus sclerotialis</name>
    <dbReference type="NCBI Taxonomy" id="2070753"/>
    <lineage>
        <taxon>Eukaryota</taxon>
        <taxon>Fungi</taxon>
        <taxon>Dikarya</taxon>
        <taxon>Ascomycota</taxon>
        <taxon>Pezizomycotina</taxon>
        <taxon>Eurotiomycetes</taxon>
        <taxon>Eurotiomycetidae</taxon>
        <taxon>Eurotiales</taxon>
        <taxon>Aspergillaceae</taxon>
        <taxon>Aspergillus</taxon>
        <taxon>Aspergillus subgen. Polypaecilum</taxon>
    </lineage>
</organism>
<dbReference type="OrthoDB" id="5420247at2759"/>
<dbReference type="Proteomes" id="UP000266188">
    <property type="component" value="Unassembled WGS sequence"/>
</dbReference>
<dbReference type="EMBL" id="MVGC01000308">
    <property type="protein sequence ID" value="RJE20431.1"/>
    <property type="molecule type" value="Genomic_DNA"/>
</dbReference>
<sequence length="131" mass="14530">MCLSIAFIVTDTCAVLGAFKTVLPKGLEPFWKLSFIFKCLCDTVILDDFKTALDRLRTHWLRKKFKSGEIVFCDFPNGLEGGIIRELRPGGIGDVGGFSQRKNRGSMGGNTLVDEFTSLTTISSRDADERC</sequence>